<proteinExistence type="predicted"/>
<keyword evidence="6" id="KW-1185">Reference proteome</keyword>
<dbReference type="InterPro" id="IPR003439">
    <property type="entry name" value="ABC_transporter-like_ATP-bd"/>
</dbReference>
<comment type="caution">
    <text evidence="5">The sequence shown here is derived from an EMBL/GenBank/DDBJ whole genome shotgun (WGS) entry which is preliminary data.</text>
</comment>
<reference evidence="5 6" key="1">
    <citation type="submission" date="2019-01" db="EMBL/GenBank/DDBJ databases">
        <title>Draft genome sequences of the type strains of six Macrococcus species.</title>
        <authorList>
            <person name="Mazhar S."/>
            <person name="Altermann E."/>
            <person name="Hill C."/>
            <person name="Mcauliffe O."/>
        </authorList>
    </citation>
    <scope>NUCLEOTIDE SEQUENCE [LARGE SCALE GENOMIC DNA]</scope>
    <source>
        <strain evidence="5 6">ATCC 51828</strain>
    </source>
</reference>
<dbReference type="PROSITE" id="PS00211">
    <property type="entry name" value="ABC_TRANSPORTER_1"/>
    <property type="match status" value="1"/>
</dbReference>
<dbReference type="CDD" id="cd03230">
    <property type="entry name" value="ABC_DR_subfamily_A"/>
    <property type="match status" value="1"/>
</dbReference>
<evidence type="ECO:0000256" key="2">
    <source>
        <dbReference type="ARBA" id="ARBA00022741"/>
    </source>
</evidence>
<dbReference type="GO" id="GO:0005524">
    <property type="term" value="F:ATP binding"/>
    <property type="evidence" value="ECO:0007669"/>
    <property type="project" value="UniProtKB-KW"/>
</dbReference>
<dbReference type="SMART" id="SM00382">
    <property type="entry name" value="AAA"/>
    <property type="match status" value="1"/>
</dbReference>
<dbReference type="EMBL" id="SCWD01000002">
    <property type="protein sequence ID" value="TDM02466.1"/>
    <property type="molecule type" value="Genomic_DNA"/>
</dbReference>
<dbReference type="InterPro" id="IPR051782">
    <property type="entry name" value="ABC_Transporter_VariousFunc"/>
</dbReference>
<evidence type="ECO:0000256" key="1">
    <source>
        <dbReference type="ARBA" id="ARBA00022448"/>
    </source>
</evidence>
<dbReference type="SUPFAM" id="SSF52540">
    <property type="entry name" value="P-loop containing nucleoside triphosphate hydrolases"/>
    <property type="match status" value="1"/>
</dbReference>
<keyword evidence="3 5" id="KW-0067">ATP-binding</keyword>
<evidence type="ECO:0000259" key="4">
    <source>
        <dbReference type="PROSITE" id="PS50893"/>
    </source>
</evidence>
<keyword evidence="2" id="KW-0547">Nucleotide-binding</keyword>
<dbReference type="InterPro" id="IPR027417">
    <property type="entry name" value="P-loop_NTPase"/>
</dbReference>
<dbReference type="PROSITE" id="PS50893">
    <property type="entry name" value="ABC_TRANSPORTER_2"/>
    <property type="match status" value="1"/>
</dbReference>
<accession>A0A9Q8CIH9</accession>
<gene>
    <name evidence="5" type="ORF">ERX40_07890</name>
</gene>
<evidence type="ECO:0000313" key="5">
    <source>
        <dbReference type="EMBL" id="TDM02466.1"/>
    </source>
</evidence>
<dbReference type="OrthoDB" id="9804819at2"/>
<dbReference type="GO" id="GO:0016887">
    <property type="term" value="F:ATP hydrolysis activity"/>
    <property type="evidence" value="ECO:0007669"/>
    <property type="project" value="InterPro"/>
</dbReference>
<keyword evidence="1" id="KW-0813">Transport</keyword>
<dbReference type="InterPro" id="IPR017871">
    <property type="entry name" value="ABC_transporter-like_CS"/>
</dbReference>
<evidence type="ECO:0000256" key="3">
    <source>
        <dbReference type="ARBA" id="ARBA00022840"/>
    </source>
</evidence>
<organism evidence="5 6">
    <name type="scientific">Macrococcus carouselicus</name>
    <dbReference type="NCBI Taxonomy" id="69969"/>
    <lineage>
        <taxon>Bacteria</taxon>
        <taxon>Bacillati</taxon>
        <taxon>Bacillota</taxon>
        <taxon>Bacilli</taxon>
        <taxon>Bacillales</taxon>
        <taxon>Staphylococcaceae</taxon>
        <taxon>Macrococcus</taxon>
    </lineage>
</organism>
<sequence length="296" mass="34233">MGGMTMNAIEIRDLRVQQGHFDLVIDALDIPEGYITGLIGENGAGKTSLIYQLLNLRTPETGTIRMLGMDYRTDRAKILAEIGIVFSENHFPEWMSPKKLEALFKMNYSEWQHETYMRYLKQFDIPYHQKIKTFSQGMKVKLNLAAALSHNARLLILDEPTSNLDPTFRLELLHIFQELMLEETRTILFSTHITSDLENIADYIAFIEAGRLAVMDEKEQLTRKYQIVRGRDVLLDDELDQLLIGSEIRDGSFVSMTEAGRTFEELFGNKVNVRNITIDEFMYFRKQERKGEGLHV</sequence>
<feature type="domain" description="ABC transporter" evidence="4">
    <location>
        <begin position="6"/>
        <end position="234"/>
    </location>
</feature>
<dbReference type="AlphaFoldDB" id="A0A9Q8CIH9"/>
<dbReference type="Pfam" id="PF00005">
    <property type="entry name" value="ABC_tran"/>
    <property type="match status" value="1"/>
</dbReference>
<dbReference type="PANTHER" id="PTHR42939:SF3">
    <property type="entry name" value="ABC TRANSPORTER ATP-BINDING COMPONENT"/>
    <property type="match status" value="1"/>
</dbReference>
<evidence type="ECO:0000313" key="6">
    <source>
        <dbReference type="Proteomes" id="UP000295280"/>
    </source>
</evidence>
<dbReference type="Gene3D" id="3.40.50.300">
    <property type="entry name" value="P-loop containing nucleotide triphosphate hydrolases"/>
    <property type="match status" value="1"/>
</dbReference>
<protein>
    <submittedName>
        <fullName evidence="5">ABC transporter ATP-binding protein</fullName>
    </submittedName>
</protein>
<dbReference type="PANTHER" id="PTHR42939">
    <property type="entry name" value="ABC TRANSPORTER ATP-BINDING PROTEIN ALBC-RELATED"/>
    <property type="match status" value="1"/>
</dbReference>
<dbReference type="InterPro" id="IPR003593">
    <property type="entry name" value="AAA+_ATPase"/>
</dbReference>
<name>A0A9Q8CIH9_9STAP</name>
<dbReference type="Proteomes" id="UP000295280">
    <property type="component" value="Unassembled WGS sequence"/>
</dbReference>